<evidence type="ECO:0000313" key="1">
    <source>
        <dbReference type="EMBL" id="KAH7866169.1"/>
    </source>
</evidence>
<sequence>MIGFVIPGTTDEISPLNQLTRETSPPPFVTPSLSVCLSPPPPNHPQWLPPRPRPSHSRPPKPPPPQPQSQPPIATPAFRAFISHITDTVRNGLSHRRPWSELVDRSAFSKPESLRIRPPHPQKLRLLPRQLPLLPRCCPRCLSPHQPLRPPPPPPLPPRRLALPLPLPPLRSTPRHPRPHLFRKRDPREGNEIGWKYPAYYIQRDTNGRAVRRFDTDEDTGEDYWWILEFGGQDIGYNGMVKVVWHSDPLLLRDAVFAVNPYDHPFWGRAPYNTMIKNTMILTAASISKHWFAISLS</sequence>
<proteinExistence type="predicted"/>
<name>A0ACB7ZL26_9ERIC</name>
<reference evidence="1 2" key="1">
    <citation type="journal article" date="2021" name="Hortic Res">
        <title>High-quality reference genome and annotation aids understanding of berry development for evergreen blueberry (Vaccinium darrowii).</title>
        <authorList>
            <person name="Yu J."/>
            <person name="Hulse-Kemp A.M."/>
            <person name="Babiker E."/>
            <person name="Staton M."/>
        </authorList>
    </citation>
    <scope>NUCLEOTIDE SEQUENCE [LARGE SCALE GENOMIC DNA]</scope>
    <source>
        <strain evidence="2">cv. NJ 8807/NJ 8810</strain>
        <tissue evidence="1">Young leaf</tissue>
    </source>
</reference>
<keyword evidence="2" id="KW-1185">Reference proteome</keyword>
<organism evidence="1 2">
    <name type="scientific">Vaccinium darrowii</name>
    <dbReference type="NCBI Taxonomy" id="229202"/>
    <lineage>
        <taxon>Eukaryota</taxon>
        <taxon>Viridiplantae</taxon>
        <taxon>Streptophyta</taxon>
        <taxon>Embryophyta</taxon>
        <taxon>Tracheophyta</taxon>
        <taxon>Spermatophyta</taxon>
        <taxon>Magnoliopsida</taxon>
        <taxon>eudicotyledons</taxon>
        <taxon>Gunneridae</taxon>
        <taxon>Pentapetalae</taxon>
        <taxon>asterids</taxon>
        <taxon>Ericales</taxon>
        <taxon>Ericaceae</taxon>
        <taxon>Vaccinioideae</taxon>
        <taxon>Vaccinieae</taxon>
        <taxon>Vaccinium</taxon>
    </lineage>
</organism>
<comment type="caution">
    <text evidence="1">The sequence shown here is derived from an EMBL/GenBank/DDBJ whole genome shotgun (WGS) entry which is preliminary data.</text>
</comment>
<accession>A0ACB7ZL26</accession>
<dbReference type="Proteomes" id="UP000828048">
    <property type="component" value="Chromosome 9"/>
</dbReference>
<evidence type="ECO:0000313" key="2">
    <source>
        <dbReference type="Proteomes" id="UP000828048"/>
    </source>
</evidence>
<gene>
    <name evidence="1" type="ORF">Vadar_016683</name>
</gene>
<protein>
    <submittedName>
        <fullName evidence="1">Uncharacterized protein</fullName>
    </submittedName>
</protein>
<dbReference type="EMBL" id="CM037159">
    <property type="protein sequence ID" value="KAH7866169.1"/>
    <property type="molecule type" value="Genomic_DNA"/>
</dbReference>